<comment type="caution">
    <text evidence="2">The sequence shown here is derived from an EMBL/GenBank/DDBJ whole genome shotgun (WGS) entry which is preliminary data.</text>
</comment>
<organism evidence="2 3">
    <name type="scientific">Rhodococcus olei</name>
    <dbReference type="NCBI Taxonomy" id="2161675"/>
    <lineage>
        <taxon>Bacteria</taxon>
        <taxon>Bacillati</taxon>
        <taxon>Actinomycetota</taxon>
        <taxon>Actinomycetes</taxon>
        <taxon>Mycobacteriales</taxon>
        <taxon>Nocardiaceae</taxon>
        <taxon>Rhodococcus</taxon>
    </lineage>
</organism>
<evidence type="ECO:0000313" key="3">
    <source>
        <dbReference type="Proteomes" id="UP001501183"/>
    </source>
</evidence>
<evidence type="ECO:0000256" key="1">
    <source>
        <dbReference type="SAM" id="MobiDB-lite"/>
    </source>
</evidence>
<feature type="region of interest" description="Disordered" evidence="1">
    <location>
        <begin position="19"/>
        <end position="79"/>
    </location>
</feature>
<accession>A0ABP8PL65</accession>
<name>A0ABP8PL65_9NOCA</name>
<gene>
    <name evidence="2" type="ORF">GCM10023094_50330</name>
</gene>
<feature type="compositionally biased region" description="Polar residues" evidence="1">
    <location>
        <begin position="70"/>
        <end position="79"/>
    </location>
</feature>
<dbReference type="Proteomes" id="UP001501183">
    <property type="component" value="Unassembled WGS sequence"/>
</dbReference>
<keyword evidence="3" id="KW-1185">Reference proteome</keyword>
<evidence type="ECO:0000313" key="2">
    <source>
        <dbReference type="EMBL" id="GAA4489169.1"/>
    </source>
</evidence>
<dbReference type="EMBL" id="BAABFB010000075">
    <property type="protein sequence ID" value="GAA4489169.1"/>
    <property type="molecule type" value="Genomic_DNA"/>
</dbReference>
<proteinExistence type="predicted"/>
<sequence length="79" mass="8187">MRTQSAGAVLEARAAAKITAGGGNLPQQQPRSAQESPSTVTFSPTIRGVSPPQSITRKHVDRAAEPRFTGSIQTTIGGT</sequence>
<protein>
    <submittedName>
        <fullName evidence="2">Uncharacterized protein</fullName>
    </submittedName>
</protein>
<reference evidence="3" key="1">
    <citation type="journal article" date="2019" name="Int. J. Syst. Evol. Microbiol.">
        <title>The Global Catalogue of Microorganisms (GCM) 10K type strain sequencing project: providing services to taxonomists for standard genome sequencing and annotation.</title>
        <authorList>
            <consortium name="The Broad Institute Genomics Platform"/>
            <consortium name="The Broad Institute Genome Sequencing Center for Infectious Disease"/>
            <person name="Wu L."/>
            <person name="Ma J."/>
        </authorList>
    </citation>
    <scope>NUCLEOTIDE SEQUENCE [LARGE SCALE GENOMIC DNA]</scope>
    <source>
        <strain evidence="3">JCM 32206</strain>
    </source>
</reference>
<feature type="compositionally biased region" description="Polar residues" evidence="1">
    <location>
        <begin position="25"/>
        <end position="44"/>
    </location>
</feature>